<evidence type="ECO:0000256" key="1">
    <source>
        <dbReference type="ARBA" id="ARBA00004613"/>
    </source>
</evidence>
<comment type="caution">
    <text evidence="8">The sequence shown here is derived from an EMBL/GenBank/DDBJ whole genome shotgun (WGS) entry which is preliminary data.</text>
</comment>
<evidence type="ECO:0000256" key="2">
    <source>
        <dbReference type="ARBA" id="ARBA00022525"/>
    </source>
</evidence>
<dbReference type="GO" id="GO:0005576">
    <property type="term" value="C:extracellular region"/>
    <property type="evidence" value="ECO:0007669"/>
    <property type="project" value="UniProtKB-SubCell"/>
</dbReference>
<name>A0AA41RVB0_PAPNU</name>
<dbReference type="GO" id="GO:0050832">
    <property type="term" value="P:defense response to fungus"/>
    <property type="evidence" value="ECO:0007669"/>
    <property type="project" value="UniProtKB-ARBA"/>
</dbReference>
<dbReference type="InterPro" id="IPR036391">
    <property type="entry name" value="Thionin-like_sf"/>
</dbReference>
<feature type="chain" id="PRO_5041327619" description="Acidic protein" evidence="7">
    <location>
        <begin position="24"/>
        <end position="166"/>
    </location>
</feature>
<dbReference type="GO" id="GO:0001897">
    <property type="term" value="P:symbiont-mediated cytolysis of host cell"/>
    <property type="evidence" value="ECO:0007669"/>
    <property type="project" value="UniProtKB-ARBA"/>
</dbReference>
<evidence type="ECO:0000256" key="4">
    <source>
        <dbReference type="ARBA" id="ARBA00022821"/>
    </source>
</evidence>
<comment type="subcellular location">
    <subcellularLocation>
        <location evidence="1">Secreted</location>
    </subcellularLocation>
</comment>
<accession>A0AA41RVB0</accession>
<dbReference type="GO" id="GO:0090729">
    <property type="term" value="F:toxin activity"/>
    <property type="evidence" value="ECO:0007669"/>
    <property type="project" value="UniProtKB-KW"/>
</dbReference>
<dbReference type="GO" id="GO:0050830">
    <property type="term" value="P:defense response to Gram-positive bacterium"/>
    <property type="evidence" value="ECO:0007669"/>
    <property type="project" value="UniProtKB-ARBA"/>
</dbReference>
<evidence type="ECO:0000256" key="3">
    <source>
        <dbReference type="ARBA" id="ARBA00022656"/>
    </source>
</evidence>
<dbReference type="SUPFAM" id="SSF57429">
    <property type="entry name" value="Crambin-like"/>
    <property type="match status" value="1"/>
</dbReference>
<dbReference type="Gene3D" id="3.30.1350.10">
    <property type="entry name" value="Thionin-like"/>
    <property type="match status" value="1"/>
</dbReference>
<evidence type="ECO:0000256" key="6">
    <source>
        <dbReference type="SAM" id="MobiDB-lite"/>
    </source>
</evidence>
<evidence type="ECO:0000313" key="9">
    <source>
        <dbReference type="Proteomes" id="UP001177140"/>
    </source>
</evidence>
<dbReference type="PANTHER" id="PTHR33920">
    <property type="entry name" value="THIONIN-2.1-RELATED"/>
    <property type="match status" value="1"/>
</dbReference>
<evidence type="ECO:0000313" key="8">
    <source>
        <dbReference type="EMBL" id="MCL7022598.1"/>
    </source>
</evidence>
<keyword evidence="2" id="KW-0964">Secreted</keyword>
<keyword evidence="9" id="KW-1185">Reference proteome</keyword>
<dbReference type="Pfam" id="PF00321">
    <property type="entry name" value="Thionin"/>
    <property type="match status" value="1"/>
</dbReference>
<evidence type="ECO:0008006" key="10">
    <source>
        <dbReference type="Google" id="ProtNLM"/>
    </source>
</evidence>
<reference evidence="8" key="1">
    <citation type="submission" date="2022-03" db="EMBL/GenBank/DDBJ databases">
        <title>A functionally conserved STORR gene fusion in Papaver species that diverged 16.8 million years ago.</title>
        <authorList>
            <person name="Catania T."/>
        </authorList>
    </citation>
    <scope>NUCLEOTIDE SEQUENCE</scope>
    <source>
        <strain evidence="8">S-191538</strain>
    </source>
</reference>
<keyword evidence="3" id="KW-0800">Toxin</keyword>
<dbReference type="InterPro" id="IPR001010">
    <property type="entry name" value="Thionin"/>
</dbReference>
<feature type="region of interest" description="Disordered" evidence="6">
    <location>
        <begin position="144"/>
        <end position="166"/>
    </location>
</feature>
<evidence type="ECO:0000256" key="5">
    <source>
        <dbReference type="ARBA" id="ARBA00023157"/>
    </source>
</evidence>
<gene>
    <name evidence="8" type="ORF">MKW94_002853</name>
</gene>
<keyword evidence="4" id="KW-0611">Plant defense</keyword>
<proteinExistence type="predicted"/>
<dbReference type="PROSITE" id="PS00271">
    <property type="entry name" value="THIONIN"/>
    <property type="match status" value="1"/>
</dbReference>
<keyword evidence="5" id="KW-1015">Disulfide bond</keyword>
<organism evidence="8 9">
    <name type="scientific">Papaver nudicaule</name>
    <name type="common">Iceland poppy</name>
    <dbReference type="NCBI Taxonomy" id="74823"/>
    <lineage>
        <taxon>Eukaryota</taxon>
        <taxon>Viridiplantae</taxon>
        <taxon>Streptophyta</taxon>
        <taxon>Embryophyta</taxon>
        <taxon>Tracheophyta</taxon>
        <taxon>Spermatophyta</taxon>
        <taxon>Magnoliopsida</taxon>
        <taxon>Ranunculales</taxon>
        <taxon>Papaveraceae</taxon>
        <taxon>Papaveroideae</taxon>
        <taxon>Papaver</taxon>
    </lineage>
</organism>
<evidence type="ECO:0000256" key="7">
    <source>
        <dbReference type="SAM" id="SignalP"/>
    </source>
</evidence>
<dbReference type="PANTHER" id="PTHR33920:SF2">
    <property type="entry name" value="THIONIN-2.1-RELATED"/>
    <property type="match status" value="1"/>
</dbReference>
<dbReference type="PRINTS" id="PR00287">
    <property type="entry name" value="THIONIN"/>
</dbReference>
<dbReference type="EMBL" id="JAJJMA010012921">
    <property type="protein sequence ID" value="MCL7022598.1"/>
    <property type="molecule type" value="Genomic_DNA"/>
</dbReference>
<protein>
    <recommendedName>
        <fullName evidence="10">Acidic protein</fullName>
    </recommendedName>
</protein>
<keyword evidence="7" id="KW-0732">Signal</keyword>
<dbReference type="Proteomes" id="UP001177140">
    <property type="component" value="Unassembled WGS sequence"/>
</dbReference>
<sequence length="166" mass="18248">MEGKTPTVSAVMMGAILIGLFLASTSVKDKSCCKDTTARNCYNVCRRLGGSRPVCAASCNCKIISRQTCPRNYPRLNDFLSIVIKSRCKCHGVSQWCGGDRGIQISWIGAYGALERRTRYTQKINSGRKGGSVVDFRICSPVEEEKAEEDETKEEERKGLVGVVAE</sequence>
<dbReference type="FunFam" id="3.30.1350.10:FF:000001">
    <property type="entry name" value="Hellethionin-D"/>
    <property type="match status" value="1"/>
</dbReference>
<dbReference type="AlphaFoldDB" id="A0AA41RVB0"/>
<feature type="signal peptide" evidence="7">
    <location>
        <begin position="1"/>
        <end position="23"/>
    </location>
</feature>